<keyword evidence="4" id="KW-1185">Reference proteome</keyword>
<dbReference type="EMBL" id="AP027732">
    <property type="protein sequence ID" value="BDZ47784.1"/>
    <property type="molecule type" value="Genomic_DNA"/>
</dbReference>
<feature type="compositionally biased region" description="Polar residues" evidence="1">
    <location>
        <begin position="74"/>
        <end position="89"/>
    </location>
</feature>
<evidence type="ECO:0000313" key="4">
    <source>
        <dbReference type="Proteomes" id="UP001321486"/>
    </source>
</evidence>
<dbReference type="Proteomes" id="UP001321486">
    <property type="component" value="Chromosome"/>
</dbReference>
<feature type="region of interest" description="Disordered" evidence="1">
    <location>
        <begin position="1"/>
        <end position="31"/>
    </location>
</feature>
<reference evidence="3" key="3">
    <citation type="submission" date="2023-02" db="EMBL/GenBank/DDBJ databases">
        <authorList>
            <person name="Sun Q."/>
            <person name="Mori K."/>
        </authorList>
    </citation>
    <scope>NUCLEOTIDE SEQUENCE</scope>
    <source>
        <strain evidence="3">NBRC 108728</strain>
    </source>
</reference>
<evidence type="ECO:0008006" key="5">
    <source>
        <dbReference type="Google" id="ProtNLM"/>
    </source>
</evidence>
<organism evidence="3 4">
    <name type="scientific">Frondihabitans sucicola</name>
    <dbReference type="NCBI Taxonomy" id="1268041"/>
    <lineage>
        <taxon>Bacteria</taxon>
        <taxon>Bacillati</taxon>
        <taxon>Actinomycetota</taxon>
        <taxon>Actinomycetes</taxon>
        <taxon>Micrococcales</taxon>
        <taxon>Microbacteriaceae</taxon>
        <taxon>Frondihabitans</taxon>
    </lineage>
</organism>
<feature type="region of interest" description="Disordered" evidence="1">
    <location>
        <begin position="58"/>
        <end position="95"/>
    </location>
</feature>
<dbReference type="EMBL" id="AP027732">
    <property type="protein sequence ID" value="BDZ52257.1"/>
    <property type="molecule type" value="Genomic_DNA"/>
</dbReference>
<sequence length="95" mass="10082">MTDTDQKTLQAHTLNDGHRIPSIGFGSFPHHGENSTEMVGNALDLGYRLIDTALSYKNEGRSAPPSARPACLATRSSSPRSSRGATTVATRLASV</sequence>
<reference evidence="3" key="1">
    <citation type="journal article" date="2014" name="Int. J. Syst. Evol. Microbiol.">
        <title>Complete genome of a new Firmicutes species belonging to the dominant human colonic microbiota ('Ruminococcus bicirculans') reveals two chromosomes and a selective capacity to utilize plant glucans.</title>
        <authorList>
            <consortium name="NISC Comparative Sequencing Program"/>
            <person name="Wegmann U."/>
            <person name="Louis P."/>
            <person name="Goesmann A."/>
            <person name="Henrissat B."/>
            <person name="Duncan S.H."/>
            <person name="Flint H.J."/>
        </authorList>
    </citation>
    <scope>NUCLEOTIDE SEQUENCE</scope>
    <source>
        <strain evidence="3">NBRC 108728</strain>
    </source>
</reference>
<dbReference type="Gene3D" id="3.20.20.100">
    <property type="entry name" value="NADP-dependent oxidoreductase domain"/>
    <property type="match status" value="1"/>
</dbReference>
<proteinExistence type="predicted"/>
<accession>A0ABM8GUV8</accession>
<dbReference type="InterPro" id="IPR036812">
    <property type="entry name" value="NAD(P)_OxRdtase_dom_sf"/>
</dbReference>
<evidence type="ECO:0000313" key="3">
    <source>
        <dbReference type="EMBL" id="BDZ52257.1"/>
    </source>
</evidence>
<reference evidence="4" key="2">
    <citation type="journal article" date="2019" name="Int. J. Syst. Evol. Microbiol.">
        <title>The Global Catalogue of Microorganisms (GCM) 10K type strain sequencing project: providing services to taxonomists for standard genome sequencing and annotation.</title>
        <authorList>
            <consortium name="The Broad Institute Genomics Platform"/>
            <consortium name="The Broad Institute Genome Sequencing Center for Infectious Disease"/>
            <person name="Wu L."/>
            <person name="Ma J."/>
        </authorList>
    </citation>
    <scope>NUCLEOTIDE SEQUENCE [LARGE SCALE GENOMIC DNA]</scope>
    <source>
        <strain evidence="4">NBRC 108728</strain>
    </source>
</reference>
<evidence type="ECO:0000313" key="2">
    <source>
        <dbReference type="EMBL" id="BDZ47784.1"/>
    </source>
</evidence>
<protein>
    <recommendedName>
        <fullName evidence="5">NADP-dependent oxidoreductase domain-containing protein</fullName>
    </recommendedName>
</protein>
<dbReference type="SUPFAM" id="SSF51430">
    <property type="entry name" value="NAD(P)-linked oxidoreductase"/>
    <property type="match status" value="1"/>
</dbReference>
<name>A0ABM8GUV8_9MICO</name>
<gene>
    <name evidence="2" type="ORF">GCM10025867_00250</name>
    <name evidence="3" type="ORF">GCM10025867_44980</name>
</gene>
<dbReference type="RefSeq" id="WP_350271604.1">
    <property type="nucleotide sequence ID" value="NZ_AP027732.1"/>
</dbReference>
<evidence type="ECO:0000256" key="1">
    <source>
        <dbReference type="SAM" id="MobiDB-lite"/>
    </source>
</evidence>